<comment type="function">
    <text evidence="15">Involved in base excision repair of DNA damaged by oxidation or by mutagenic agents. Acts as DNA glycosylase that recognizes and removes damaged bases. Has a preference for oxidized purines, such as 7,8-dihydro-8-oxoguanine (8-oxoG). Has AP (apurinic/apyrimidinic) lyase activity and introduces nicks in the DNA strand. Cleaves the DNA backbone by beta-delta elimination to generate a single-strand break at the site of the removed base with both 3'- and 5'-phosphates.</text>
</comment>
<dbReference type="InterPro" id="IPR000214">
    <property type="entry name" value="Znf_DNA_glyclase/AP_lyase"/>
</dbReference>
<dbReference type="Pfam" id="PF06831">
    <property type="entry name" value="H2TH"/>
    <property type="match status" value="1"/>
</dbReference>
<evidence type="ECO:0000256" key="12">
    <source>
        <dbReference type="ARBA" id="ARBA00023268"/>
    </source>
</evidence>
<feature type="domain" description="FPG-type" evidence="16">
    <location>
        <begin position="240"/>
        <end position="274"/>
    </location>
</feature>
<dbReference type="PROSITE" id="PS01242">
    <property type="entry name" value="ZF_FPG_1"/>
    <property type="match status" value="1"/>
</dbReference>
<evidence type="ECO:0000313" key="18">
    <source>
        <dbReference type="EMBL" id="RGE63720.1"/>
    </source>
</evidence>
<keyword evidence="19" id="KW-1185">Reference proteome</keyword>
<evidence type="ECO:0000256" key="11">
    <source>
        <dbReference type="ARBA" id="ARBA00023239"/>
    </source>
</evidence>
<dbReference type="Pfam" id="PF06827">
    <property type="entry name" value="zf-FPG_IleRS"/>
    <property type="match status" value="1"/>
</dbReference>
<name>A0A3E3I9J5_9FIRM</name>
<keyword evidence="9 15" id="KW-0238">DNA-binding</keyword>
<dbReference type="GO" id="GO:0034039">
    <property type="term" value="F:8-oxo-7,8-dihydroguanine DNA N-glycosylase activity"/>
    <property type="evidence" value="ECO:0007669"/>
    <property type="project" value="TreeGrafter"/>
</dbReference>
<feature type="binding site" evidence="15">
    <location>
        <position position="155"/>
    </location>
    <ligand>
        <name>DNA</name>
        <dbReference type="ChEBI" id="CHEBI:16991"/>
    </ligand>
</feature>
<dbReference type="SUPFAM" id="SSF81624">
    <property type="entry name" value="N-terminal domain of MutM-like DNA repair proteins"/>
    <property type="match status" value="1"/>
</dbReference>
<keyword evidence="11 15" id="KW-0456">Lyase</keyword>
<comment type="catalytic activity">
    <reaction evidence="14 15">
        <text>2'-deoxyribonucleotide-(2'-deoxyribose 5'-phosphate)-2'-deoxyribonucleotide-DNA = a 3'-end 2'-deoxyribonucleotide-(2,3-dehydro-2,3-deoxyribose 5'-phosphate)-DNA + a 5'-end 5'-phospho-2'-deoxyribonucleoside-DNA + H(+)</text>
        <dbReference type="Rhea" id="RHEA:66592"/>
        <dbReference type="Rhea" id="RHEA-COMP:13180"/>
        <dbReference type="Rhea" id="RHEA-COMP:16897"/>
        <dbReference type="Rhea" id="RHEA-COMP:17067"/>
        <dbReference type="ChEBI" id="CHEBI:15378"/>
        <dbReference type="ChEBI" id="CHEBI:136412"/>
        <dbReference type="ChEBI" id="CHEBI:157695"/>
        <dbReference type="ChEBI" id="CHEBI:167181"/>
        <dbReference type="EC" id="4.2.99.18"/>
    </reaction>
</comment>
<sequence length="275" mass="31343">MPELPEVETIKRVIEPQIQGLIIEKVIVKRPEVIANPAAEEFCRLLTGQTISHMTRRGKFLIIQLNSNDRIILHLRMTGCLLFTPADYPEEKHTHIIFSLNKGKELRFSDTRRFGRFWLLKEGEADTYSGIEKLGIEPLDRELTAGYLNAHLGKRKKNVKECLLDQSIIAGIGNIYSDEILFTAGIYPACPAKNLKMKEWERLAATIPECISYFIEVNKITPEDYLETKGQDYRNTPFLQVYGRDGKPCPKCGEALRRIVIGGRSSVYCPVCQKD</sequence>
<evidence type="ECO:0000256" key="7">
    <source>
        <dbReference type="ARBA" id="ARBA00022801"/>
    </source>
</evidence>
<proteinExistence type="inferred from homology"/>
<dbReference type="SMART" id="SM01232">
    <property type="entry name" value="H2TH"/>
    <property type="match status" value="1"/>
</dbReference>
<dbReference type="InterPro" id="IPR012319">
    <property type="entry name" value="FPG_cat"/>
</dbReference>
<dbReference type="GO" id="GO:0006284">
    <property type="term" value="P:base-excision repair"/>
    <property type="evidence" value="ECO:0007669"/>
    <property type="project" value="InterPro"/>
</dbReference>
<keyword evidence="6 15" id="KW-0863">Zinc-finger</keyword>
<keyword evidence="8 15" id="KW-0862">Zinc</keyword>
<dbReference type="GO" id="GO:0003684">
    <property type="term" value="F:damaged DNA binding"/>
    <property type="evidence" value="ECO:0007669"/>
    <property type="project" value="InterPro"/>
</dbReference>
<dbReference type="NCBIfam" id="TIGR00577">
    <property type="entry name" value="fpg"/>
    <property type="match status" value="1"/>
</dbReference>
<evidence type="ECO:0000313" key="19">
    <source>
        <dbReference type="Proteomes" id="UP000260812"/>
    </source>
</evidence>
<evidence type="ECO:0000256" key="9">
    <source>
        <dbReference type="ARBA" id="ARBA00023125"/>
    </source>
</evidence>
<evidence type="ECO:0000256" key="4">
    <source>
        <dbReference type="ARBA" id="ARBA00022723"/>
    </source>
</evidence>
<dbReference type="Pfam" id="PF01149">
    <property type="entry name" value="Fapy_DNA_glyco"/>
    <property type="match status" value="1"/>
</dbReference>
<feature type="binding site" evidence="15">
    <location>
        <position position="112"/>
    </location>
    <ligand>
        <name>DNA</name>
        <dbReference type="ChEBI" id="CHEBI:16991"/>
    </ligand>
</feature>
<dbReference type="InterPro" id="IPR010663">
    <property type="entry name" value="Znf_FPG/IleRS"/>
</dbReference>
<evidence type="ECO:0000256" key="2">
    <source>
        <dbReference type="ARBA" id="ARBA00009409"/>
    </source>
</evidence>
<keyword evidence="13 15" id="KW-0326">Glycosidase</keyword>
<dbReference type="AlphaFoldDB" id="A0A3E3I9J5"/>
<keyword evidence="12 15" id="KW-0511">Multifunctional enzyme</keyword>
<dbReference type="SUPFAM" id="SSF57716">
    <property type="entry name" value="Glucocorticoid receptor-like (DNA-binding domain)"/>
    <property type="match status" value="1"/>
</dbReference>
<dbReference type="Gene3D" id="3.20.190.10">
    <property type="entry name" value="MutM-like, N-terminal"/>
    <property type="match status" value="1"/>
</dbReference>
<feature type="active site" description="Schiff-base intermediate with DNA" evidence="15">
    <location>
        <position position="2"/>
    </location>
</feature>
<dbReference type="GO" id="GO:0003690">
    <property type="term" value="F:double-stranded DNA binding"/>
    <property type="evidence" value="ECO:0007669"/>
    <property type="project" value="UniProtKB-ARBA"/>
</dbReference>
<dbReference type="InterPro" id="IPR020629">
    <property type="entry name" value="FPG_Glyclase"/>
</dbReference>
<feature type="domain" description="Formamidopyrimidine-DNA glycosylase catalytic" evidence="17">
    <location>
        <begin position="2"/>
        <end position="115"/>
    </location>
</feature>
<dbReference type="PANTHER" id="PTHR22993:SF9">
    <property type="entry name" value="FORMAMIDOPYRIMIDINE-DNA GLYCOSYLASE"/>
    <property type="match status" value="1"/>
</dbReference>
<dbReference type="EC" id="3.2.2.23" evidence="15"/>
<dbReference type="PROSITE" id="PS51068">
    <property type="entry name" value="FPG_CAT"/>
    <property type="match status" value="1"/>
</dbReference>
<comment type="similarity">
    <text evidence="2 15">Belongs to the FPG family.</text>
</comment>
<dbReference type="SUPFAM" id="SSF46946">
    <property type="entry name" value="S13-like H2TH domain"/>
    <property type="match status" value="1"/>
</dbReference>
<dbReference type="InterPro" id="IPR035937">
    <property type="entry name" value="FPG_N"/>
</dbReference>
<evidence type="ECO:0000256" key="13">
    <source>
        <dbReference type="ARBA" id="ARBA00023295"/>
    </source>
</evidence>
<evidence type="ECO:0000259" key="16">
    <source>
        <dbReference type="PROSITE" id="PS51066"/>
    </source>
</evidence>
<feature type="active site" description="Proton donor; for beta-elimination activity" evidence="15">
    <location>
        <position position="59"/>
    </location>
</feature>
<organism evidence="18 19">
    <name type="scientific">Eisenbergiella massiliensis</name>
    <dbReference type="NCBI Taxonomy" id="1720294"/>
    <lineage>
        <taxon>Bacteria</taxon>
        <taxon>Bacillati</taxon>
        <taxon>Bacillota</taxon>
        <taxon>Clostridia</taxon>
        <taxon>Lachnospirales</taxon>
        <taxon>Lachnospiraceae</taxon>
        <taxon>Eisenbergiella</taxon>
    </lineage>
</organism>
<dbReference type="Gene3D" id="1.10.8.50">
    <property type="match status" value="1"/>
</dbReference>
<protein>
    <recommendedName>
        <fullName evidence="15">Formamidopyrimidine-DNA glycosylase</fullName>
        <shortName evidence="15">Fapy-DNA glycosylase</shortName>
        <ecNumber evidence="15">3.2.2.23</ecNumber>
    </recommendedName>
    <alternativeName>
        <fullName evidence="15">DNA-(apurinic or apyrimidinic site) lyase MutM</fullName>
        <shortName evidence="15">AP lyase MutM</shortName>
        <ecNumber evidence="15">4.2.99.18</ecNumber>
    </alternativeName>
</protein>
<evidence type="ECO:0000256" key="14">
    <source>
        <dbReference type="ARBA" id="ARBA00044632"/>
    </source>
</evidence>
<dbReference type="PANTHER" id="PTHR22993">
    <property type="entry name" value="FORMAMIDOPYRIMIDINE-DNA GLYCOSYLASE"/>
    <property type="match status" value="1"/>
</dbReference>
<dbReference type="Proteomes" id="UP000260812">
    <property type="component" value="Unassembled WGS sequence"/>
</dbReference>
<keyword evidence="5 15" id="KW-0227">DNA damage</keyword>
<accession>A0A3E3I9J5</accession>
<dbReference type="SMART" id="SM00898">
    <property type="entry name" value="Fapy_DNA_glyco"/>
    <property type="match status" value="1"/>
</dbReference>
<dbReference type="PROSITE" id="PS51066">
    <property type="entry name" value="ZF_FPG_2"/>
    <property type="match status" value="1"/>
</dbReference>
<evidence type="ECO:0000256" key="5">
    <source>
        <dbReference type="ARBA" id="ARBA00022763"/>
    </source>
</evidence>
<evidence type="ECO:0000256" key="1">
    <source>
        <dbReference type="ARBA" id="ARBA00001668"/>
    </source>
</evidence>
<evidence type="ECO:0000256" key="8">
    <source>
        <dbReference type="ARBA" id="ARBA00022833"/>
    </source>
</evidence>
<comment type="catalytic activity">
    <reaction evidence="1 15">
        <text>Hydrolysis of DNA containing ring-opened 7-methylguanine residues, releasing 2,6-diamino-4-hydroxy-5-(N-methyl)formamidopyrimidine.</text>
        <dbReference type="EC" id="3.2.2.23"/>
    </reaction>
</comment>
<evidence type="ECO:0000259" key="17">
    <source>
        <dbReference type="PROSITE" id="PS51068"/>
    </source>
</evidence>
<dbReference type="NCBIfam" id="NF002211">
    <property type="entry name" value="PRK01103.1"/>
    <property type="match status" value="1"/>
</dbReference>
<dbReference type="InterPro" id="IPR010979">
    <property type="entry name" value="Ribosomal_uS13-like_H2TH"/>
</dbReference>
<evidence type="ECO:0000256" key="6">
    <source>
        <dbReference type="ARBA" id="ARBA00022771"/>
    </source>
</evidence>
<gene>
    <name evidence="15" type="primary">mutM</name>
    <name evidence="15" type="synonym">fpg</name>
    <name evidence="18" type="ORF">DXC51_06825</name>
</gene>
<dbReference type="EMBL" id="QVLV01000003">
    <property type="protein sequence ID" value="RGE63720.1"/>
    <property type="molecule type" value="Genomic_DNA"/>
</dbReference>
<dbReference type="GO" id="GO:0008270">
    <property type="term" value="F:zinc ion binding"/>
    <property type="evidence" value="ECO:0007669"/>
    <property type="project" value="UniProtKB-UniRule"/>
</dbReference>
<keyword evidence="4 15" id="KW-0479">Metal-binding</keyword>
<dbReference type="EC" id="4.2.99.18" evidence="15"/>
<keyword evidence="10 15" id="KW-0234">DNA repair</keyword>
<comment type="cofactor">
    <cofactor evidence="15">
        <name>Zn(2+)</name>
        <dbReference type="ChEBI" id="CHEBI:29105"/>
    </cofactor>
    <text evidence="15">Binds 1 zinc ion per subunit.</text>
</comment>
<dbReference type="HAMAP" id="MF_00103">
    <property type="entry name" value="Fapy_DNA_glycosyl"/>
    <property type="match status" value="1"/>
</dbReference>
<dbReference type="InterPro" id="IPR015887">
    <property type="entry name" value="DNA_glyclase_Znf_dom_DNA_BS"/>
</dbReference>
<dbReference type="InterPro" id="IPR015886">
    <property type="entry name" value="H2TH_FPG"/>
</dbReference>
<reference evidence="18" key="1">
    <citation type="submission" date="2018-08" db="EMBL/GenBank/DDBJ databases">
        <title>A genome reference for cultivated species of the human gut microbiota.</title>
        <authorList>
            <person name="Zou Y."/>
            <person name="Xue W."/>
            <person name="Luo G."/>
        </authorList>
    </citation>
    <scope>NUCLEOTIDE SEQUENCE [LARGE SCALE GENOMIC DNA]</scope>
    <source>
        <strain evidence="18">TF05-5AC</strain>
    </source>
</reference>
<evidence type="ECO:0000256" key="15">
    <source>
        <dbReference type="HAMAP-Rule" id="MF_00103"/>
    </source>
</evidence>
<dbReference type="CDD" id="cd08966">
    <property type="entry name" value="EcFpg-like_N"/>
    <property type="match status" value="1"/>
</dbReference>
<evidence type="ECO:0000256" key="3">
    <source>
        <dbReference type="ARBA" id="ARBA00011245"/>
    </source>
</evidence>
<feature type="active site" description="Proton donor" evidence="15">
    <location>
        <position position="3"/>
    </location>
</feature>
<comment type="subunit">
    <text evidence="3 15">Monomer.</text>
</comment>
<feature type="active site" description="Proton donor; for delta-elimination activity" evidence="15">
    <location>
        <position position="264"/>
    </location>
</feature>
<evidence type="ECO:0000256" key="10">
    <source>
        <dbReference type="ARBA" id="ARBA00023204"/>
    </source>
</evidence>
<keyword evidence="7 15" id="KW-0378">Hydrolase</keyword>
<feature type="binding site" evidence="15">
    <location>
        <position position="93"/>
    </location>
    <ligand>
        <name>DNA</name>
        <dbReference type="ChEBI" id="CHEBI:16991"/>
    </ligand>
</feature>
<dbReference type="GO" id="GO:0140078">
    <property type="term" value="F:class I DNA-(apurinic or apyrimidinic site) endonuclease activity"/>
    <property type="evidence" value="ECO:0007669"/>
    <property type="project" value="UniProtKB-EC"/>
</dbReference>
<comment type="caution">
    <text evidence="18">The sequence shown here is derived from an EMBL/GenBank/DDBJ whole genome shotgun (WGS) entry which is preliminary data.</text>
</comment>
<dbReference type="FunFam" id="1.10.8.50:FF:000003">
    <property type="entry name" value="Formamidopyrimidine-DNA glycosylase"/>
    <property type="match status" value="1"/>
</dbReference>